<evidence type="ECO:0000256" key="6">
    <source>
        <dbReference type="ARBA" id="ARBA00022485"/>
    </source>
</evidence>
<evidence type="ECO:0000313" key="19">
    <source>
        <dbReference type="Proteomes" id="UP000288096"/>
    </source>
</evidence>
<evidence type="ECO:0000256" key="9">
    <source>
        <dbReference type="ARBA" id="ARBA00022785"/>
    </source>
</evidence>
<dbReference type="AlphaFoldDB" id="A0A401FSF9"/>
<keyword evidence="11 17" id="KW-0408">Iron</keyword>
<keyword evidence="19" id="KW-1185">Reference proteome</keyword>
<keyword evidence="8 17" id="KW-0479">Metal-binding</keyword>
<keyword evidence="10 17" id="KW-0560">Oxidoreductase</keyword>
<feature type="disulfide bond" description="Redox-active" evidence="17">
    <location>
        <begin position="163"/>
        <end position="165"/>
    </location>
</feature>
<dbReference type="EC" id="1.17.99.6" evidence="4 17"/>
<reference evidence="19" key="2">
    <citation type="submission" date="2019-01" db="EMBL/GenBank/DDBJ databases">
        <title>Genome sequence of Desulfonema ishimotonii strain Tokyo 01.</title>
        <authorList>
            <person name="Fukui M."/>
        </authorList>
    </citation>
    <scope>NUCLEOTIDE SEQUENCE [LARGE SCALE GENOMIC DNA]</scope>
    <source>
        <strain evidence="19">Tokyo 01</strain>
    </source>
</reference>
<dbReference type="InterPro" id="IPR003828">
    <property type="entry name" value="QueH"/>
</dbReference>
<dbReference type="EMBL" id="BEXT01000001">
    <property type="protein sequence ID" value="GBC59880.1"/>
    <property type="molecule type" value="Genomic_DNA"/>
</dbReference>
<comment type="similarity">
    <text evidence="3 17">Belongs to the QueH family.</text>
</comment>
<evidence type="ECO:0000256" key="14">
    <source>
        <dbReference type="ARBA" id="ARBA00023284"/>
    </source>
</evidence>
<comment type="caution">
    <text evidence="18">The sequence shown here is derived from an EMBL/GenBank/DDBJ whole genome shotgun (WGS) entry which is preliminary data.</text>
</comment>
<dbReference type="Pfam" id="PF02677">
    <property type="entry name" value="QueH"/>
    <property type="match status" value="1"/>
</dbReference>
<dbReference type="OrthoDB" id="9801033at2"/>
<evidence type="ECO:0000256" key="11">
    <source>
        <dbReference type="ARBA" id="ARBA00023004"/>
    </source>
</evidence>
<evidence type="ECO:0000313" key="18">
    <source>
        <dbReference type="EMBL" id="GBC59880.1"/>
    </source>
</evidence>
<dbReference type="GO" id="GO:0046872">
    <property type="term" value="F:metal ion binding"/>
    <property type="evidence" value="ECO:0007669"/>
    <property type="project" value="UniProtKB-KW"/>
</dbReference>
<evidence type="ECO:0000256" key="15">
    <source>
        <dbReference type="ARBA" id="ARBA00031446"/>
    </source>
</evidence>
<evidence type="ECO:0000256" key="12">
    <source>
        <dbReference type="ARBA" id="ARBA00023014"/>
    </source>
</evidence>
<dbReference type="HAMAP" id="MF_02089">
    <property type="entry name" value="QueH"/>
    <property type="match status" value="1"/>
</dbReference>
<keyword evidence="9 17" id="KW-0671">Queuosine biosynthesis</keyword>
<evidence type="ECO:0000256" key="4">
    <source>
        <dbReference type="ARBA" id="ARBA00012622"/>
    </source>
</evidence>
<evidence type="ECO:0000256" key="7">
    <source>
        <dbReference type="ARBA" id="ARBA00022694"/>
    </source>
</evidence>
<feature type="binding site" evidence="17">
    <location>
        <position position="9"/>
    </location>
    <ligand>
        <name>[4Fe-4S] cluster</name>
        <dbReference type="ChEBI" id="CHEBI:49883"/>
    </ligand>
</feature>
<evidence type="ECO:0000256" key="2">
    <source>
        <dbReference type="ARBA" id="ARBA00004691"/>
    </source>
</evidence>
<evidence type="ECO:0000256" key="1">
    <source>
        <dbReference type="ARBA" id="ARBA00002268"/>
    </source>
</evidence>
<dbReference type="UniPathway" id="UPA00392"/>
<evidence type="ECO:0000256" key="3">
    <source>
        <dbReference type="ARBA" id="ARBA00008207"/>
    </source>
</evidence>
<sequence length="178" mass="21073">MKILVHMCCAPCTIYPLKVLRQEGFTVMGFFYRHNIHPYTECLKRQEALEKYAETENFRVIWQEGYALEEFLQNVVFRESKRCAYCYHDRLKSTALLAKRGKFDAFTSTLLYSKFQNHEMIRSVGESLGKKTGVPFYYHDFREGWKEGIEVSKALNLYRQQYCGCIYSERDRFCKSAG</sequence>
<keyword evidence="13 17" id="KW-1015">Disulfide bond</keyword>
<dbReference type="PANTHER" id="PTHR36701:SF1">
    <property type="entry name" value="EPOXYQUEUOSINE REDUCTASE QUEH"/>
    <property type="match status" value="1"/>
</dbReference>
<dbReference type="GO" id="GO:0008616">
    <property type="term" value="P:tRNA queuosine(34) biosynthetic process"/>
    <property type="evidence" value="ECO:0007669"/>
    <property type="project" value="UniProtKB-UniRule"/>
</dbReference>
<evidence type="ECO:0000256" key="10">
    <source>
        <dbReference type="ARBA" id="ARBA00023002"/>
    </source>
</evidence>
<feature type="binding site" evidence="17">
    <location>
        <position position="8"/>
    </location>
    <ligand>
        <name>[4Fe-4S] cluster</name>
        <dbReference type="ChEBI" id="CHEBI:49883"/>
    </ligand>
</feature>
<organism evidence="18 19">
    <name type="scientific">Desulfonema ishimotonii</name>
    <dbReference type="NCBI Taxonomy" id="45657"/>
    <lineage>
        <taxon>Bacteria</taxon>
        <taxon>Pseudomonadati</taxon>
        <taxon>Thermodesulfobacteriota</taxon>
        <taxon>Desulfobacteria</taxon>
        <taxon>Desulfobacterales</taxon>
        <taxon>Desulfococcaceae</taxon>
        <taxon>Desulfonema</taxon>
    </lineage>
</organism>
<keyword evidence="6 17" id="KW-0004">4Fe-4S</keyword>
<evidence type="ECO:0000256" key="17">
    <source>
        <dbReference type="HAMAP-Rule" id="MF_02089"/>
    </source>
</evidence>
<keyword evidence="7 17" id="KW-0819">tRNA processing</keyword>
<evidence type="ECO:0000256" key="16">
    <source>
        <dbReference type="ARBA" id="ARBA00047415"/>
    </source>
</evidence>
<comment type="function">
    <text evidence="1 17">Catalyzes the conversion of epoxyqueuosine (oQ) to queuosine (Q), which is a hypermodified base found in the wobble positions of tRNA(Asp), tRNA(Asn), tRNA(His) and tRNA(Tyr).</text>
</comment>
<dbReference type="PANTHER" id="PTHR36701">
    <property type="entry name" value="EPOXYQUEUOSINE REDUCTASE QUEH"/>
    <property type="match status" value="1"/>
</dbReference>
<dbReference type="GO" id="GO:0052693">
    <property type="term" value="F:epoxyqueuosine reductase activity"/>
    <property type="evidence" value="ECO:0007669"/>
    <property type="project" value="UniProtKB-UniRule"/>
</dbReference>
<feature type="binding site" evidence="17">
    <location>
        <position position="86"/>
    </location>
    <ligand>
        <name>[4Fe-4S] cluster</name>
        <dbReference type="ChEBI" id="CHEBI:49883"/>
    </ligand>
</feature>
<comment type="pathway">
    <text evidence="2 17">tRNA modification; tRNA-queuosine biosynthesis.</text>
</comment>
<dbReference type="GO" id="GO:0051539">
    <property type="term" value="F:4 iron, 4 sulfur cluster binding"/>
    <property type="evidence" value="ECO:0007669"/>
    <property type="project" value="UniProtKB-UniRule"/>
</dbReference>
<keyword evidence="12 17" id="KW-0411">Iron-sulfur</keyword>
<evidence type="ECO:0000256" key="8">
    <source>
        <dbReference type="ARBA" id="ARBA00022723"/>
    </source>
</evidence>
<evidence type="ECO:0000256" key="5">
    <source>
        <dbReference type="ARBA" id="ARBA00016895"/>
    </source>
</evidence>
<feature type="binding site" evidence="17">
    <location>
        <position position="83"/>
    </location>
    <ligand>
        <name>[4Fe-4S] cluster</name>
        <dbReference type="ChEBI" id="CHEBI:49883"/>
    </ligand>
</feature>
<protein>
    <recommendedName>
        <fullName evidence="5 17">Epoxyqueuosine reductase QueH</fullName>
        <ecNumber evidence="4 17">1.17.99.6</ecNumber>
    </recommendedName>
    <alternativeName>
        <fullName evidence="15 17">Queuosine biosynthesis protein QueH</fullName>
    </alternativeName>
</protein>
<comment type="catalytic activity">
    <reaction evidence="16 17">
        <text>epoxyqueuosine(34) in tRNA + AH2 = queuosine(34) in tRNA + A + H2O</text>
        <dbReference type="Rhea" id="RHEA:32159"/>
        <dbReference type="Rhea" id="RHEA-COMP:18571"/>
        <dbReference type="Rhea" id="RHEA-COMP:18582"/>
        <dbReference type="ChEBI" id="CHEBI:13193"/>
        <dbReference type="ChEBI" id="CHEBI:15377"/>
        <dbReference type="ChEBI" id="CHEBI:17499"/>
        <dbReference type="ChEBI" id="CHEBI:194431"/>
        <dbReference type="ChEBI" id="CHEBI:194443"/>
        <dbReference type="EC" id="1.17.99.6"/>
    </reaction>
</comment>
<proteinExistence type="inferred from homology"/>
<name>A0A401FSF9_9BACT</name>
<dbReference type="RefSeq" id="WP_124327352.1">
    <property type="nucleotide sequence ID" value="NZ_BEXT01000001.1"/>
</dbReference>
<keyword evidence="14 17" id="KW-0676">Redox-active center</keyword>
<gene>
    <name evidence="17" type="primary">queH</name>
    <name evidence="18" type="ORF">DENIS_0821</name>
</gene>
<evidence type="ECO:0000256" key="13">
    <source>
        <dbReference type="ARBA" id="ARBA00023157"/>
    </source>
</evidence>
<reference evidence="19" key="1">
    <citation type="submission" date="2017-11" db="EMBL/GenBank/DDBJ databases">
        <authorList>
            <person name="Watanabe M."/>
            <person name="Kojima H."/>
        </authorList>
    </citation>
    <scope>NUCLEOTIDE SEQUENCE [LARGE SCALE GENOMIC DNA]</scope>
    <source>
        <strain evidence="19">Tokyo 01</strain>
    </source>
</reference>
<accession>A0A401FSF9</accession>
<dbReference type="Proteomes" id="UP000288096">
    <property type="component" value="Unassembled WGS sequence"/>
</dbReference>